<evidence type="ECO:0000313" key="2">
    <source>
        <dbReference type="EMBL" id="MBR7620292.1"/>
    </source>
</evidence>
<dbReference type="PANTHER" id="PTHR43767">
    <property type="entry name" value="LONG-CHAIN-FATTY-ACID--COA LIGASE"/>
    <property type="match status" value="1"/>
</dbReference>
<accession>A0A941D1N3</accession>
<dbReference type="CDD" id="cd04433">
    <property type="entry name" value="AFD_class_I"/>
    <property type="match status" value="1"/>
</dbReference>
<protein>
    <submittedName>
        <fullName evidence="2">Long-chain fatty acid--CoA ligase</fullName>
    </submittedName>
</protein>
<dbReference type="GO" id="GO:0016878">
    <property type="term" value="F:acid-thiol ligase activity"/>
    <property type="evidence" value="ECO:0007669"/>
    <property type="project" value="UniProtKB-ARBA"/>
</dbReference>
<keyword evidence="3" id="KW-1185">Reference proteome</keyword>
<feature type="domain" description="AMP-dependent synthetase/ligase" evidence="1">
    <location>
        <begin position="9"/>
        <end position="348"/>
    </location>
</feature>
<comment type="caution">
    <text evidence="2">The sequence shown here is derived from an EMBL/GenBank/DDBJ whole genome shotgun (WGS) entry which is preliminary data.</text>
</comment>
<dbReference type="Gene3D" id="3.30.300.30">
    <property type="match status" value="1"/>
</dbReference>
<organism evidence="2 3">
    <name type="scientific">Phenylobacterium glaciei</name>
    <dbReference type="NCBI Taxonomy" id="2803784"/>
    <lineage>
        <taxon>Bacteria</taxon>
        <taxon>Pseudomonadati</taxon>
        <taxon>Pseudomonadota</taxon>
        <taxon>Alphaproteobacteria</taxon>
        <taxon>Caulobacterales</taxon>
        <taxon>Caulobacteraceae</taxon>
        <taxon>Phenylobacterium</taxon>
    </lineage>
</organism>
<reference evidence="2" key="1">
    <citation type="submission" date="2021-04" db="EMBL/GenBank/DDBJ databases">
        <title>Draft genome assembly of strain Phenylobacterium sp. 20VBR1 using MiniION and Illumina platforms.</title>
        <authorList>
            <person name="Thomas F.A."/>
            <person name="Krishnan K.P."/>
            <person name="Sinha R.K."/>
        </authorList>
    </citation>
    <scope>NUCLEOTIDE SEQUENCE</scope>
    <source>
        <strain evidence="2">20VBR1</strain>
    </source>
</reference>
<dbReference type="Pfam" id="PF00501">
    <property type="entry name" value="AMP-binding"/>
    <property type="match status" value="1"/>
</dbReference>
<dbReference type="InterPro" id="IPR050237">
    <property type="entry name" value="ATP-dep_AMP-bd_enzyme"/>
</dbReference>
<dbReference type="SUPFAM" id="SSF56801">
    <property type="entry name" value="Acetyl-CoA synthetase-like"/>
    <property type="match status" value="1"/>
</dbReference>
<proteinExistence type="predicted"/>
<evidence type="ECO:0000259" key="1">
    <source>
        <dbReference type="Pfam" id="PF00501"/>
    </source>
</evidence>
<dbReference type="InterPro" id="IPR042099">
    <property type="entry name" value="ANL_N_sf"/>
</dbReference>
<dbReference type="PANTHER" id="PTHR43767:SF1">
    <property type="entry name" value="NONRIBOSOMAL PEPTIDE SYNTHASE PES1 (EUROFUNG)-RELATED"/>
    <property type="match status" value="1"/>
</dbReference>
<sequence length="484" mass="52213">MFERLIAFQASQRPHAIAIETALQQFTYSDLAVDIARCAHWLTGLDLPVGARALLNVQHPYLHWVLTFGLEAVGVVTASTAAAQAVPGDLTLLKAEVLFSGEPPLAPIDVPHHVIDAAWLRTLEAYPLTYAGFAAERRRTLDDPCRIVVTSGTTGAPKKILLTRGMIDRRTTNSLLSKVFAKPNLRAISNIGVGSIGGFMLALACWALGGTLCHHDDSISWAESLTRLKIDVFLLAPYHLQQLLRALPDDFVPHPDLTLCIGGGSLSKPLAADARQRLSRNILVSYGATETGSVALGHLELMAGGEDAAGFVFPWADVQVLSPEGRVLPPGQIGEIRIRGDELVDGYLDNPEGSEARFRDGWFWPGDLGAVSAAGVLQVMGRTDDLMNIGGSKFLAGRLEALVLRVDGVLDAAAFVAPDEQQLDAPHVAYVANDELDLTPLRMIFTQALGREARLLRVLEIPRNAMGKIQRDVLRGQLSDSKAA</sequence>
<name>A0A941D1N3_9CAUL</name>
<dbReference type="InterPro" id="IPR000873">
    <property type="entry name" value="AMP-dep_synth/lig_dom"/>
</dbReference>
<dbReference type="EMBL" id="JAGSGD010000001">
    <property type="protein sequence ID" value="MBR7620292.1"/>
    <property type="molecule type" value="Genomic_DNA"/>
</dbReference>
<dbReference type="AlphaFoldDB" id="A0A941D1N3"/>
<dbReference type="RefSeq" id="WP_215341008.1">
    <property type="nucleotide sequence ID" value="NZ_JAGSGD010000001.1"/>
</dbReference>
<dbReference type="Proteomes" id="UP000622580">
    <property type="component" value="Unassembled WGS sequence"/>
</dbReference>
<keyword evidence="2" id="KW-0436">Ligase</keyword>
<dbReference type="InterPro" id="IPR045851">
    <property type="entry name" value="AMP-bd_C_sf"/>
</dbReference>
<evidence type="ECO:0000313" key="3">
    <source>
        <dbReference type="Proteomes" id="UP000622580"/>
    </source>
</evidence>
<dbReference type="Gene3D" id="3.40.50.12780">
    <property type="entry name" value="N-terminal domain of ligase-like"/>
    <property type="match status" value="1"/>
</dbReference>
<gene>
    <name evidence="2" type="ORF">JKL49_12935</name>
</gene>